<evidence type="ECO:0000313" key="3">
    <source>
        <dbReference type="Proteomes" id="UP000663868"/>
    </source>
</evidence>
<gene>
    <name evidence="1" type="ORF">IZO911_LOCUS37171</name>
    <name evidence="2" type="ORF">KXQ929_LOCUS29068</name>
</gene>
<name>A0A819PB83_9BILA</name>
<sequence length="120" mass="13584">MAKSYITDHLQQSYINDEQLEFTVELCEGHDDLVRARFQSRHSNRKQLIATIKLNEQDEKPITGWYYACFAGGGEVTTKLLNAINNSMTFSDQEDNSANDDGYFGAFAMTTSVNNDDDLD</sequence>
<evidence type="ECO:0000313" key="2">
    <source>
        <dbReference type="EMBL" id="CAF4010866.1"/>
    </source>
</evidence>
<dbReference type="AlphaFoldDB" id="A0A819PB83"/>
<comment type="caution">
    <text evidence="2">The sequence shown here is derived from an EMBL/GenBank/DDBJ whole genome shotgun (WGS) entry which is preliminary data.</text>
</comment>
<dbReference type="EMBL" id="CAJNOE010000917">
    <property type="protein sequence ID" value="CAF1358392.1"/>
    <property type="molecule type" value="Genomic_DNA"/>
</dbReference>
<protein>
    <submittedName>
        <fullName evidence="2">Uncharacterized protein</fullName>
    </submittedName>
</protein>
<accession>A0A819PB83</accession>
<organism evidence="2 3">
    <name type="scientific">Adineta steineri</name>
    <dbReference type="NCBI Taxonomy" id="433720"/>
    <lineage>
        <taxon>Eukaryota</taxon>
        <taxon>Metazoa</taxon>
        <taxon>Spiralia</taxon>
        <taxon>Gnathifera</taxon>
        <taxon>Rotifera</taxon>
        <taxon>Eurotatoria</taxon>
        <taxon>Bdelloidea</taxon>
        <taxon>Adinetida</taxon>
        <taxon>Adinetidae</taxon>
        <taxon>Adineta</taxon>
    </lineage>
</organism>
<dbReference type="EMBL" id="CAJOBB010002957">
    <property type="protein sequence ID" value="CAF4010866.1"/>
    <property type="molecule type" value="Genomic_DNA"/>
</dbReference>
<dbReference type="Proteomes" id="UP000663860">
    <property type="component" value="Unassembled WGS sequence"/>
</dbReference>
<evidence type="ECO:0000313" key="1">
    <source>
        <dbReference type="EMBL" id="CAF1358392.1"/>
    </source>
</evidence>
<dbReference type="Proteomes" id="UP000663868">
    <property type="component" value="Unassembled WGS sequence"/>
</dbReference>
<proteinExistence type="predicted"/>
<reference evidence="2" key="1">
    <citation type="submission" date="2021-02" db="EMBL/GenBank/DDBJ databases">
        <authorList>
            <person name="Nowell W R."/>
        </authorList>
    </citation>
    <scope>NUCLEOTIDE SEQUENCE</scope>
</reference>